<dbReference type="Gene3D" id="3.30.1540.10">
    <property type="entry name" value="formyl-coa transferase, domain 3"/>
    <property type="match status" value="1"/>
</dbReference>
<dbReference type="Pfam" id="PF02515">
    <property type="entry name" value="CoA_transf_3"/>
    <property type="match status" value="1"/>
</dbReference>
<dbReference type="RefSeq" id="WP_162007842.1">
    <property type="nucleotide sequence ID" value="NZ_CP045875.1"/>
</dbReference>
<dbReference type="AlphaFoldDB" id="A0A5Q2MYF6"/>
<dbReference type="Proteomes" id="UP000366051">
    <property type="component" value="Chromosome"/>
</dbReference>
<dbReference type="InterPro" id="IPR050509">
    <property type="entry name" value="CoA-transferase_III"/>
</dbReference>
<dbReference type="PANTHER" id="PTHR48228:SF5">
    <property type="entry name" value="ALPHA-METHYLACYL-COA RACEMASE"/>
    <property type="match status" value="1"/>
</dbReference>
<gene>
    <name evidence="1" type="ORF">FTV88_0254</name>
</gene>
<proteinExistence type="predicted"/>
<keyword evidence="1" id="KW-0808">Transferase</keyword>
<reference evidence="2" key="1">
    <citation type="submission" date="2019-11" db="EMBL/GenBank/DDBJ databases">
        <title>Genome sequence of Heliorestis convoluta strain HH, an alkaliphilic and minimalistic phototrophic bacterium from a soda lake in Egypt.</title>
        <authorList>
            <person name="Dewey E.D."/>
            <person name="Stokes L.M."/>
            <person name="Burchell B.M."/>
            <person name="Shaffer K.N."/>
            <person name="Huntington A.M."/>
            <person name="Baker J.M."/>
            <person name="Nadendla S."/>
            <person name="Giglio M.G."/>
            <person name="Touchman J.W."/>
            <person name="Blankenship R.E."/>
            <person name="Madigan M.T."/>
            <person name="Sattley W.M."/>
        </authorList>
    </citation>
    <scope>NUCLEOTIDE SEQUENCE [LARGE SCALE GENOMIC DNA]</scope>
    <source>
        <strain evidence="2">HH</strain>
    </source>
</reference>
<keyword evidence="2" id="KW-1185">Reference proteome</keyword>
<dbReference type="InterPro" id="IPR003673">
    <property type="entry name" value="CoA-Trfase_fam_III"/>
</dbReference>
<dbReference type="Gene3D" id="3.40.50.10540">
    <property type="entry name" value="Crotonobetainyl-coa:carnitine coa-transferase, domain 1"/>
    <property type="match status" value="1"/>
</dbReference>
<dbReference type="PANTHER" id="PTHR48228">
    <property type="entry name" value="SUCCINYL-COA--D-CITRAMALATE COA-TRANSFERASE"/>
    <property type="match status" value="1"/>
</dbReference>
<dbReference type="EMBL" id="CP045875">
    <property type="protein sequence ID" value="QGG46433.1"/>
    <property type="molecule type" value="Genomic_DNA"/>
</dbReference>
<name>A0A5Q2MYF6_9FIRM</name>
<dbReference type="InterPro" id="IPR044855">
    <property type="entry name" value="CoA-Trfase_III_dom3_sf"/>
</dbReference>
<dbReference type="SUPFAM" id="SSF89796">
    <property type="entry name" value="CoA-transferase family III (CaiB/BaiF)"/>
    <property type="match status" value="1"/>
</dbReference>
<dbReference type="InterPro" id="IPR023606">
    <property type="entry name" value="CoA-Trfase_III_dom_1_sf"/>
</dbReference>
<organism evidence="1 2">
    <name type="scientific">Heliorestis convoluta</name>
    <dbReference type="NCBI Taxonomy" id="356322"/>
    <lineage>
        <taxon>Bacteria</taxon>
        <taxon>Bacillati</taxon>
        <taxon>Bacillota</taxon>
        <taxon>Clostridia</taxon>
        <taxon>Eubacteriales</taxon>
        <taxon>Heliobacteriaceae</taxon>
        <taxon>Heliorestis</taxon>
    </lineage>
</organism>
<protein>
    <submittedName>
        <fullName evidence="1">CoA-transferase</fullName>
    </submittedName>
</protein>
<dbReference type="KEGG" id="hcv:FTV88_0254"/>
<accession>A0A5Q2MYF6</accession>
<evidence type="ECO:0000313" key="1">
    <source>
        <dbReference type="EMBL" id="QGG46433.1"/>
    </source>
</evidence>
<sequence>MLQGIKVLDLSRLYPGPMASWLLADMGAEVIKVEDPQQGDYFREMGPSFDGMSTYYRSINGNKKSVILDLKQDQDRETFYTLVRQSQVLLESFRPGVASRLKVGYEDLKPLQPSLVYCSLSAYGQESPLKNRPAHDLNVVALSGILHLMGLQDKPIPVPPIQLADVTSAYYAVIAILGGVLNQARTGQGSYVDVSMLDSLYNWLAIHIASEEKPLRREDMELSGNLVCYNIYETKEGRHIAFAPLEPKFWKNFCRAIHREDLLSQHMERAEPGNSTYETVKAIFRSKTLEEWRPLLEEYDACWEPVLTPEEALNTAHIQQRNLLLQRGKGFTELAFPLKASTLSSKPRREAPRAGQDQEEVVGGLIQLCLRSEVT</sequence>
<dbReference type="GO" id="GO:0016740">
    <property type="term" value="F:transferase activity"/>
    <property type="evidence" value="ECO:0007669"/>
    <property type="project" value="UniProtKB-KW"/>
</dbReference>
<evidence type="ECO:0000313" key="2">
    <source>
        <dbReference type="Proteomes" id="UP000366051"/>
    </source>
</evidence>